<dbReference type="InterPro" id="IPR010730">
    <property type="entry name" value="HET"/>
</dbReference>
<feature type="domain" description="Heterokaryon incompatibility" evidence="1">
    <location>
        <begin position="22"/>
        <end position="111"/>
    </location>
</feature>
<gene>
    <name evidence="3" type="ORF">QBC34DRAFT_25986</name>
</gene>
<organism evidence="3 4">
    <name type="scientific">Podospora aff. communis PSN243</name>
    <dbReference type="NCBI Taxonomy" id="3040156"/>
    <lineage>
        <taxon>Eukaryota</taxon>
        <taxon>Fungi</taxon>
        <taxon>Dikarya</taxon>
        <taxon>Ascomycota</taxon>
        <taxon>Pezizomycotina</taxon>
        <taxon>Sordariomycetes</taxon>
        <taxon>Sordariomycetidae</taxon>
        <taxon>Sordariales</taxon>
        <taxon>Podosporaceae</taxon>
        <taxon>Podospora</taxon>
    </lineage>
</organism>
<keyword evidence="4" id="KW-1185">Reference proteome</keyword>
<dbReference type="Pfam" id="PF06985">
    <property type="entry name" value="HET"/>
    <property type="match status" value="1"/>
</dbReference>
<feature type="domain" description="DUF8212" evidence="2">
    <location>
        <begin position="221"/>
        <end position="247"/>
    </location>
</feature>
<dbReference type="EMBL" id="MU866020">
    <property type="protein sequence ID" value="KAK4442314.1"/>
    <property type="molecule type" value="Genomic_DNA"/>
</dbReference>
<proteinExistence type="predicted"/>
<dbReference type="PANTHER" id="PTHR10622:SF12">
    <property type="entry name" value="HET DOMAIN-CONTAINING PROTEIN"/>
    <property type="match status" value="1"/>
</dbReference>
<reference evidence="3" key="2">
    <citation type="submission" date="2023-05" db="EMBL/GenBank/DDBJ databases">
        <authorList>
            <consortium name="Lawrence Berkeley National Laboratory"/>
            <person name="Steindorff A."/>
            <person name="Hensen N."/>
            <person name="Bonometti L."/>
            <person name="Westerberg I."/>
            <person name="Brannstrom I.O."/>
            <person name="Guillou S."/>
            <person name="Cros-Aarteil S."/>
            <person name="Calhoun S."/>
            <person name="Haridas S."/>
            <person name="Kuo A."/>
            <person name="Mondo S."/>
            <person name="Pangilinan J."/>
            <person name="Riley R."/>
            <person name="Labutti K."/>
            <person name="Andreopoulos B."/>
            <person name="Lipzen A."/>
            <person name="Chen C."/>
            <person name="Yanf M."/>
            <person name="Daum C."/>
            <person name="Ng V."/>
            <person name="Clum A."/>
            <person name="Ohm R."/>
            <person name="Martin F."/>
            <person name="Silar P."/>
            <person name="Natvig D."/>
            <person name="Lalanne C."/>
            <person name="Gautier V."/>
            <person name="Ament-Velasquez S.L."/>
            <person name="Kruys A."/>
            <person name="Hutchinson M.I."/>
            <person name="Powell A.J."/>
            <person name="Barry K."/>
            <person name="Miller A.N."/>
            <person name="Grigoriev I.V."/>
            <person name="Debuchy R."/>
            <person name="Gladieux P."/>
            <person name="Thoren M.H."/>
            <person name="Johannesson H."/>
        </authorList>
    </citation>
    <scope>NUCLEOTIDE SEQUENCE</scope>
    <source>
        <strain evidence="3">PSN243</strain>
    </source>
</reference>
<dbReference type="Pfam" id="PF26640">
    <property type="entry name" value="DUF8212"/>
    <property type="match status" value="1"/>
</dbReference>
<evidence type="ECO:0000259" key="2">
    <source>
        <dbReference type="Pfam" id="PF26640"/>
    </source>
</evidence>
<dbReference type="InterPro" id="IPR058525">
    <property type="entry name" value="DUF8212"/>
</dbReference>
<comment type="caution">
    <text evidence="3">The sequence shown here is derived from an EMBL/GenBank/DDBJ whole genome shotgun (WGS) entry which is preliminary data.</text>
</comment>
<dbReference type="Proteomes" id="UP001321760">
    <property type="component" value="Unassembled WGS sequence"/>
</dbReference>
<dbReference type="PANTHER" id="PTHR10622">
    <property type="entry name" value="HET DOMAIN-CONTAINING PROTEIN"/>
    <property type="match status" value="1"/>
</dbReference>
<protein>
    <submittedName>
        <fullName evidence="3">Heterokaryon incompatibility protein-domain-containing protein</fullName>
    </submittedName>
</protein>
<evidence type="ECO:0000313" key="4">
    <source>
        <dbReference type="Proteomes" id="UP001321760"/>
    </source>
</evidence>
<reference evidence="3" key="1">
    <citation type="journal article" date="2023" name="Mol. Phylogenet. Evol.">
        <title>Genome-scale phylogeny and comparative genomics of the fungal order Sordariales.</title>
        <authorList>
            <person name="Hensen N."/>
            <person name="Bonometti L."/>
            <person name="Westerberg I."/>
            <person name="Brannstrom I.O."/>
            <person name="Guillou S."/>
            <person name="Cros-Aarteil S."/>
            <person name="Calhoun S."/>
            <person name="Haridas S."/>
            <person name="Kuo A."/>
            <person name="Mondo S."/>
            <person name="Pangilinan J."/>
            <person name="Riley R."/>
            <person name="LaButti K."/>
            <person name="Andreopoulos B."/>
            <person name="Lipzen A."/>
            <person name="Chen C."/>
            <person name="Yan M."/>
            <person name="Daum C."/>
            <person name="Ng V."/>
            <person name="Clum A."/>
            <person name="Steindorff A."/>
            <person name="Ohm R.A."/>
            <person name="Martin F."/>
            <person name="Silar P."/>
            <person name="Natvig D.O."/>
            <person name="Lalanne C."/>
            <person name="Gautier V."/>
            <person name="Ament-Velasquez S.L."/>
            <person name="Kruys A."/>
            <person name="Hutchinson M.I."/>
            <person name="Powell A.J."/>
            <person name="Barry K."/>
            <person name="Miller A.N."/>
            <person name="Grigoriev I.V."/>
            <person name="Debuchy R."/>
            <person name="Gladieux P."/>
            <person name="Hiltunen Thoren M."/>
            <person name="Johannesson H."/>
        </authorList>
    </citation>
    <scope>NUCLEOTIDE SEQUENCE</scope>
    <source>
        <strain evidence="3">PSN243</strain>
    </source>
</reference>
<evidence type="ECO:0000313" key="3">
    <source>
        <dbReference type="EMBL" id="KAK4442314.1"/>
    </source>
</evidence>
<accession>A0AAV9G1N3</accession>
<sequence>MRLIDTTTLEIVEFIGHELPPYAILSHTWEVDEASFQDAEAGLLRSGETQGIRKVRKACELARNDDLTYCWVDTCCIDKSSSSELTEAINSMFQWYRRAEMCYAYLADLAIDESLEDRLSQCKWFKRGWTLQELIAPGRVNFYDSGWHLRGTKNTLAQQISNITRIEKSVLNGIMALSSVPVCRRMSWAAGRQTTRQEDQAYSLLGIFDVNMPLIYGEGYKAFIRLQEEIIRSVSDLSIFCWTSAWLPSYDYGGFLAQSPDDFASAANIEIAGVGVSSPEFTVTNKGIRITAPLGRAGSGQLVDPHTLVLSLDTNQDGKVVGVYVKHYGGGMYVRERPDILAAESHRLSSRAPPSVRYLAKVFYQDTGDKIWTVMDNAFRFDGDWDTQHYTYVSTSPAVWWDHEHKTFLRDEGRPFAAFHLFKANWDTTMQDKRFIIAFGVSKNGDDEKPWFRVASEHTYPVLLGAALRGDLSHIQRHGPVDWQASSSELLWLERRVPMPLPSAASSSSRLGEPTYQTWHAALSFSLTTETWREHGITHKIYKLTLENTGAMRTE</sequence>
<dbReference type="AlphaFoldDB" id="A0AAV9G1N3"/>
<evidence type="ECO:0000259" key="1">
    <source>
        <dbReference type="Pfam" id="PF06985"/>
    </source>
</evidence>
<name>A0AAV9G1N3_9PEZI</name>